<dbReference type="Proteomes" id="UP000550086">
    <property type="component" value="Unassembled WGS sequence"/>
</dbReference>
<reference evidence="6 7" key="1">
    <citation type="submission" date="2019-09" db="EMBL/GenBank/DDBJ databases">
        <title>Bird 10,000 Genomes (B10K) Project - Family phase.</title>
        <authorList>
            <person name="Zhang G."/>
        </authorList>
    </citation>
    <scope>NUCLEOTIDE SEQUENCE [LARGE SCALE GENOMIC DNA]</scope>
    <source>
        <strain evidence="6">B10K-DU-002-59</strain>
        <tissue evidence="6">Muscle</tissue>
    </source>
</reference>
<dbReference type="EMBL" id="VZTM01017044">
    <property type="protein sequence ID" value="NXS96033.1"/>
    <property type="molecule type" value="Genomic_DNA"/>
</dbReference>
<evidence type="ECO:0000256" key="3">
    <source>
        <dbReference type="ARBA" id="ARBA00022525"/>
    </source>
</evidence>
<gene>
    <name evidence="6" type="primary">Cathl3</name>
    <name evidence="6" type="ORF">JACJAC_R00968</name>
</gene>
<evidence type="ECO:0000313" key="7">
    <source>
        <dbReference type="Proteomes" id="UP000550086"/>
    </source>
</evidence>
<keyword evidence="4" id="KW-1015">Disulfide bond</keyword>
<dbReference type="GO" id="GO:0001530">
    <property type="term" value="F:lipopolysaccharide binding"/>
    <property type="evidence" value="ECO:0007669"/>
    <property type="project" value="TreeGrafter"/>
</dbReference>
<keyword evidence="3" id="KW-0964">Secreted</keyword>
<dbReference type="SUPFAM" id="SSF54403">
    <property type="entry name" value="Cystatin/monellin"/>
    <property type="match status" value="1"/>
</dbReference>
<proteinExistence type="inferred from homology"/>
<dbReference type="OrthoDB" id="9930485at2759"/>
<dbReference type="InterPro" id="IPR046350">
    <property type="entry name" value="Cystatin_sf"/>
</dbReference>
<feature type="non-terminal residue" evidence="6">
    <location>
        <position position="150"/>
    </location>
</feature>
<keyword evidence="7" id="KW-1185">Reference proteome</keyword>
<feature type="signal peptide" evidence="5">
    <location>
        <begin position="1"/>
        <end position="17"/>
    </location>
</feature>
<feature type="chain" id="PRO_5029708475" evidence="5">
    <location>
        <begin position="18"/>
        <end position="150"/>
    </location>
</feature>
<dbReference type="FunFam" id="3.10.450.10:FF:000003">
    <property type="entry name" value="Cathelicidin antimicrobial peptide"/>
    <property type="match status" value="1"/>
</dbReference>
<evidence type="ECO:0000256" key="1">
    <source>
        <dbReference type="ARBA" id="ARBA00004613"/>
    </source>
</evidence>
<dbReference type="PANTHER" id="PTHR10206:SF0">
    <property type="entry name" value="CATHELICIDIN B1-RELATED"/>
    <property type="match status" value="1"/>
</dbReference>
<keyword evidence="5" id="KW-0732">Signal</keyword>
<dbReference type="GO" id="GO:0045087">
    <property type="term" value="P:innate immune response"/>
    <property type="evidence" value="ECO:0007669"/>
    <property type="project" value="TreeGrafter"/>
</dbReference>
<evidence type="ECO:0000256" key="2">
    <source>
        <dbReference type="ARBA" id="ARBA00005320"/>
    </source>
</evidence>
<accession>A0A7L2YMB9</accession>
<name>A0A7L2YMB9_JACJC</name>
<dbReference type="GO" id="GO:0061844">
    <property type="term" value="P:antimicrobial humoral immune response mediated by antimicrobial peptide"/>
    <property type="evidence" value="ECO:0007669"/>
    <property type="project" value="TreeGrafter"/>
</dbReference>
<comment type="caution">
    <text evidence="6">The sequence shown here is derived from an EMBL/GenBank/DDBJ whole genome shotgun (WGS) entry which is preliminary data.</text>
</comment>
<comment type="subcellular location">
    <subcellularLocation>
        <location evidence="1">Secreted</location>
    </subcellularLocation>
</comment>
<dbReference type="GO" id="GO:0050830">
    <property type="term" value="P:defense response to Gram-positive bacterium"/>
    <property type="evidence" value="ECO:0007669"/>
    <property type="project" value="TreeGrafter"/>
</dbReference>
<dbReference type="AlphaFoldDB" id="A0A7L2YMB9"/>
<dbReference type="PANTHER" id="PTHR10206">
    <property type="entry name" value="CATHELICIDIN"/>
    <property type="match status" value="1"/>
</dbReference>
<evidence type="ECO:0000256" key="4">
    <source>
        <dbReference type="ARBA" id="ARBA00023157"/>
    </source>
</evidence>
<dbReference type="Gene3D" id="3.10.450.10">
    <property type="match status" value="1"/>
</dbReference>
<protein>
    <submittedName>
        <fullName evidence="6">CTHL3 protein</fullName>
    </submittedName>
</protein>
<evidence type="ECO:0000313" key="6">
    <source>
        <dbReference type="EMBL" id="NXS96033.1"/>
    </source>
</evidence>
<evidence type="ECO:0000256" key="5">
    <source>
        <dbReference type="SAM" id="SignalP"/>
    </source>
</evidence>
<dbReference type="InterPro" id="IPR001894">
    <property type="entry name" value="Cathelicidin-like"/>
</dbReference>
<feature type="non-terminal residue" evidence="6">
    <location>
        <position position="1"/>
    </location>
</feature>
<dbReference type="GO" id="GO:0005615">
    <property type="term" value="C:extracellular space"/>
    <property type="evidence" value="ECO:0007669"/>
    <property type="project" value="TreeGrafter"/>
</dbReference>
<sequence>MLGSWVLVLVVLGGACALPAPLNYPQVLTQAVDSYNQRPEVQNTFRLLSADPEPTPGIQLSSLQRLNFSIMETQCPARSGANSDACDFKDDGIIKDCWAPMPQGGSRPVFDVTCVNSEVDPVRVKRFWPLLNVAIRTVSTGIHLFKALKR</sequence>
<dbReference type="Pfam" id="PF00666">
    <property type="entry name" value="Cathelicidins"/>
    <property type="match status" value="1"/>
</dbReference>
<organism evidence="6 7">
    <name type="scientific">Jacana jacana</name>
    <name type="common">Wattled jacana</name>
    <name type="synonym">Parra jacana</name>
    <dbReference type="NCBI Taxonomy" id="54508"/>
    <lineage>
        <taxon>Eukaryota</taxon>
        <taxon>Metazoa</taxon>
        <taxon>Chordata</taxon>
        <taxon>Craniata</taxon>
        <taxon>Vertebrata</taxon>
        <taxon>Euteleostomi</taxon>
        <taxon>Archelosauria</taxon>
        <taxon>Archosauria</taxon>
        <taxon>Dinosauria</taxon>
        <taxon>Saurischia</taxon>
        <taxon>Theropoda</taxon>
        <taxon>Coelurosauria</taxon>
        <taxon>Aves</taxon>
        <taxon>Neognathae</taxon>
        <taxon>Neoaves</taxon>
        <taxon>Charadriiformes</taxon>
        <taxon>Jacanidae</taxon>
        <taxon>Jacana</taxon>
    </lineage>
</organism>
<dbReference type="GO" id="GO:0050829">
    <property type="term" value="P:defense response to Gram-negative bacterium"/>
    <property type="evidence" value="ECO:0007669"/>
    <property type="project" value="TreeGrafter"/>
</dbReference>
<comment type="similarity">
    <text evidence="2">Belongs to the cathelicidin family.</text>
</comment>